<evidence type="ECO:0000313" key="2">
    <source>
        <dbReference type="Proteomes" id="UP000241360"/>
    </source>
</evidence>
<reference evidence="2" key="1">
    <citation type="submission" date="2018-01" db="EMBL/GenBank/DDBJ databases">
        <authorList>
            <person name="Wardenburg K.E."/>
            <person name="Rana S."/>
            <person name="Felix E."/>
            <person name="Puentes R.J."/>
            <person name="Shaffer C.D."/>
            <person name="Weston-Hafer K.A."/>
            <person name="Russell D.A."/>
            <person name="Pope W.H."/>
            <person name="Jacobs-Sera D."/>
            <person name="Hendrix R.W."/>
            <person name="Hatfull G.F."/>
        </authorList>
    </citation>
    <scope>NUCLEOTIDE SEQUENCE [LARGE SCALE GENOMIC DNA]</scope>
</reference>
<accession>A0A2L1IWB6</accession>
<organism evidence="1 2">
    <name type="scientific">Streptomyces phage Bing</name>
    <dbReference type="NCBI Taxonomy" id="2079427"/>
    <lineage>
        <taxon>Viruses</taxon>
        <taxon>Duplodnaviria</taxon>
        <taxon>Heunggongvirae</taxon>
        <taxon>Uroviricota</taxon>
        <taxon>Caudoviricetes</taxon>
        <taxon>Bingvirus</taxon>
        <taxon>Bingvirus bing</taxon>
    </lineage>
</organism>
<dbReference type="EMBL" id="MG757154">
    <property type="protein sequence ID" value="AVD99500.1"/>
    <property type="molecule type" value="Genomic_DNA"/>
</dbReference>
<dbReference type="OrthoDB" id="21770at10239"/>
<sequence length="143" mass="16610">MVINQTYRRKTFTVQAIQVTVDNMKGLAEWCGGDVIVYFPDIHKQSGDYRAGQTCVEVTIGEVNGRKQKARAYPGDWITKLYDTENFRVYRNKTFLEAFEEVRSEMEKREKVMELMERALTVSGPDLDFLINTFTDKVMDVFS</sequence>
<proteinExistence type="predicted"/>
<protein>
    <submittedName>
        <fullName evidence="1">Uncharacterized protein</fullName>
    </submittedName>
</protein>
<gene>
    <name evidence="1" type="ORF">SEA_BING_78</name>
</gene>
<dbReference type="Proteomes" id="UP000241360">
    <property type="component" value="Segment"/>
</dbReference>
<evidence type="ECO:0000313" key="1">
    <source>
        <dbReference type="EMBL" id="AVD99500.1"/>
    </source>
</evidence>
<keyword evidence="2" id="KW-1185">Reference proteome</keyword>
<name>A0A2L1IWB6_9CAUD</name>